<comment type="caution">
    <text evidence="1">The sequence shown here is derived from an EMBL/GenBank/DDBJ whole genome shotgun (WGS) entry which is preliminary data.</text>
</comment>
<dbReference type="Proteomes" id="UP001157502">
    <property type="component" value="Chromosome 7"/>
</dbReference>
<proteinExistence type="predicted"/>
<gene>
    <name evidence="1" type="ORF">DPEC_G00083620</name>
</gene>
<evidence type="ECO:0000313" key="2">
    <source>
        <dbReference type="Proteomes" id="UP001157502"/>
    </source>
</evidence>
<evidence type="ECO:0000313" key="1">
    <source>
        <dbReference type="EMBL" id="KAJ8008939.1"/>
    </source>
</evidence>
<keyword evidence="2" id="KW-1185">Reference proteome</keyword>
<name>A0ACC2GYV3_DALPE</name>
<protein>
    <submittedName>
        <fullName evidence="1">Uncharacterized protein</fullName>
    </submittedName>
</protein>
<accession>A0ACC2GYV3</accession>
<reference evidence="1" key="1">
    <citation type="submission" date="2021-05" db="EMBL/GenBank/DDBJ databases">
        <authorList>
            <person name="Pan Q."/>
            <person name="Jouanno E."/>
            <person name="Zahm M."/>
            <person name="Klopp C."/>
            <person name="Cabau C."/>
            <person name="Louis A."/>
            <person name="Berthelot C."/>
            <person name="Parey E."/>
            <person name="Roest Crollius H."/>
            <person name="Montfort J."/>
            <person name="Robinson-Rechavi M."/>
            <person name="Bouchez O."/>
            <person name="Lampietro C."/>
            <person name="Lopez Roques C."/>
            <person name="Donnadieu C."/>
            <person name="Postlethwait J."/>
            <person name="Bobe J."/>
            <person name="Dillon D."/>
            <person name="Chandos A."/>
            <person name="von Hippel F."/>
            <person name="Guiguen Y."/>
        </authorList>
    </citation>
    <scope>NUCLEOTIDE SEQUENCE</scope>
    <source>
        <strain evidence="1">YG-Jan2019</strain>
    </source>
</reference>
<sequence>MDGGPRPRDGGGVGGGVTRCSRGAEPGGGVIAQAAQPTRSAPALIKRDVSEPTWNRCERSLSAGPRRSSQSVRRKQQPAPRQRRERLCHLSARRPCQSDSNQTAELEWRAGTLNNTVYESGFK</sequence>
<dbReference type="EMBL" id="CM055734">
    <property type="protein sequence ID" value="KAJ8008939.1"/>
    <property type="molecule type" value="Genomic_DNA"/>
</dbReference>
<organism evidence="1 2">
    <name type="scientific">Dallia pectoralis</name>
    <name type="common">Alaska blackfish</name>
    <dbReference type="NCBI Taxonomy" id="75939"/>
    <lineage>
        <taxon>Eukaryota</taxon>
        <taxon>Metazoa</taxon>
        <taxon>Chordata</taxon>
        <taxon>Craniata</taxon>
        <taxon>Vertebrata</taxon>
        <taxon>Euteleostomi</taxon>
        <taxon>Actinopterygii</taxon>
        <taxon>Neopterygii</taxon>
        <taxon>Teleostei</taxon>
        <taxon>Protacanthopterygii</taxon>
        <taxon>Esociformes</taxon>
        <taxon>Umbridae</taxon>
        <taxon>Dallia</taxon>
    </lineage>
</organism>